<dbReference type="KEGG" id="pbar:105426354"/>
<accession>A0A6I9W3H0</accession>
<name>A0A6I9W3H0_9HYME</name>
<reference evidence="8" key="1">
    <citation type="submission" date="2025-08" db="UniProtKB">
        <authorList>
            <consortium name="RefSeq"/>
        </authorList>
    </citation>
    <scope>IDENTIFICATION</scope>
</reference>
<dbReference type="GO" id="GO:0043565">
    <property type="term" value="F:sequence-specific DNA binding"/>
    <property type="evidence" value="ECO:0007669"/>
    <property type="project" value="InterPro"/>
</dbReference>
<dbReference type="AlphaFoldDB" id="A0A6I9W3H0"/>
<evidence type="ECO:0000259" key="6">
    <source>
        <dbReference type="PROSITE" id="PS50950"/>
    </source>
</evidence>
<evidence type="ECO:0000256" key="3">
    <source>
        <dbReference type="ARBA" id="ARBA00022833"/>
    </source>
</evidence>
<dbReference type="OrthoDB" id="7700858at2759"/>
<dbReference type="PROSITE" id="PS50950">
    <property type="entry name" value="ZF_THAP"/>
    <property type="match status" value="1"/>
</dbReference>
<keyword evidence="3" id="KW-0862">Zinc</keyword>
<dbReference type="InterPro" id="IPR006612">
    <property type="entry name" value="THAP_Znf"/>
</dbReference>
<keyword evidence="1" id="KW-0479">Metal-binding</keyword>
<sequence length="220" mass="25849">MPAYCIVPGCKSKYKQKSINEFQSKLQNESQDELEDTPRISFHHFPSDPVKKNMWIKSLKLEDKILYSTSTVCSLHFEEKFIDRACMTKVRLKENAIPYLIEKAIADNICNLHMKDRIKLENEATLSHDNNLICNKETNTSPLILRKVQMVEKETRVSPERIWNSPAAQMIKEMNHITIKDLKKRIKVLEQKVREKDKKIVVMKDILRELEVDYISDDED</sequence>
<evidence type="ECO:0000256" key="4">
    <source>
        <dbReference type="ARBA" id="ARBA00023125"/>
    </source>
</evidence>
<proteinExistence type="predicted"/>
<dbReference type="SMART" id="SM00692">
    <property type="entry name" value="DM3"/>
    <property type="match status" value="1"/>
</dbReference>
<dbReference type="GO" id="GO:0008270">
    <property type="term" value="F:zinc ion binding"/>
    <property type="evidence" value="ECO:0007669"/>
    <property type="project" value="UniProtKB-KW"/>
</dbReference>
<evidence type="ECO:0000313" key="7">
    <source>
        <dbReference type="Proteomes" id="UP000504615"/>
    </source>
</evidence>
<dbReference type="PANTHER" id="PTHR46600:SF11">
    <property type="entry name" value="THAP DOMAIN-CONTAINING PROTEIN 10"/>
    <property type="match status" value="1"/>
</dbReference>
<keyword evidence="7" id="KW-1185">Reference proteome</keyword>
<dbReference type="Proteomes" id="UP000504615">
    <property type="component" value="Unplaced"/>
</dbReference>
<dbReference type="Pfam" id="PF05485">
    <property type="entry name" value="THAP"/>
    <property type="match status" value="1"/>
</dbReference>
<dbReference type="SMART" id="SM00980">
    <property type="entry name" value="THAP"/>
    <property type="match status" value="1"/>
</dbReference>
<feature type="domain" description="THAP-type" evidence="6">
    <location>
        <begin position="1"/>
        <end position="101"/>
    </location>
</feature>
<organism evidence="7 8">
    <name type="scientific">Pogonomyrmex barbatus</name>
    <name type="common">red harvester ant</name>
    <dbReference type="NCBI Taxonomy" id="144034"/>
    <lineage>
        <taxon>Eukaryota</taxon>
        <taxon>Metazoa</taxon>
        <taxon>Ecdysozoa</taxon>
        <taxon>Arthropoda</taxon>
        <taxon>Hexapoda</taxon>
        <taxon>Insecta</taxon>
        <taxon>Pterygota</taxon>
        <taxon>Neoptera</taxon>
        <taxon>Endopterygota</taxon>
        <taxon>Hymenoptera</taxon>
        <taxon>Apocrita</taxon>
        <taxon>Aculeata</taxon>
        <taxon>Formicoidea</taxon>
        <taxon>Formicidae</taxon>
        <taxon>Myrmicinae</taxon>
        <taxon>Pogonomyrmex</taxon>
    </lineage>
</organism>
<dbReference type="InterPro" id="IPR038441">
    <property type="entry name" value="THAP_Znf_sf"/>
</dbReference>
<dbReference type="InterPro" id="IPR026516">
    <property type="entry name" value="THAP1/10"/>
</dbReference>
<evidence type="ECO:0000256" key="5">
    <source>
        <dbReference type="PROSITE-ProRule" id="PRU00309"/>
    </source>
</evidence>
<keyword evidence="4 5" id="KW-0238">DNA-binding</keyword>
<keyword evidence="2 5" id="KW-0863">Zinc-finger</keyword>
<evidence type="ECO:0000256" key="1">
    <source>
        <dbReference type="ARBA" id="ARBA00022723"/>
    </source>
</evidence>
<evidence type="ECO:0000256" key="2">
    <source>
        <dbReference type="ARBA" id="ARBA00022771"/>
    </source>
</evidence>
<dbReference type="RefSeq" id="XP_011635834.1">
    <property type="nucleotide sequence ID" value="XM_011637532.2"/>
</dbReference>
<protein>
    <submittedName>
        <fullName evidence="8">THAP domain-containing protein 2-like</fullName>
    </submittedName>
</protein>
<dbReference type="GeneID" id="105426354"/>
<evidence type="ECO:0000313" key="8">
    <source>
        <dbReference type="RefSeq" id="XP_011635834.1"/>
    </source>
</evidence>
<dbReference type="SUPFAM" id="SSF57716">
    <property type="entry name" value="Glucocorticoid receptor-like (DNA-binding domain)"/>
    <property type="match status" value="1"/>
</dbReference>
<gene>
    <name evidence="8" type="primary">LOC105426354</name>
</gene>
<dbReference type="Gene3D" id="6.20.210.20">
    <property type="entry name" value="THAP domain"/>
    <property type="match status" value="1"/>
</dbReference>
<dbReference type="PANTHER" id="PTHR46600">
    <property type="entry name" value="THAP DOMAIN-CONTAINING"/>
    <property type="match status" value="1"/>
</dbReference>